<feature type="region of interest" description="Disordered" evidence="1">
    <location>
        <begin position="58"/>
        <end position="105"/>
    </location>
</feature>
<evidence type="ECO:0000313" key="3">
    <source>
        <dbReference type="Ensembl" id="ENSFCTP00005009852.1"/>
    </source>
</evidence>
<dbReference type="CDD" id="cd00170">
    <property type="entry name" value="SEC14"/>
    <property type="match status" value="1"/>
</dbReference>
<sequence>MRWGGSAPVRPRAPPSRVASAASFGRARMLRGARRAAVAGSRPEWDASALWAGSAAARDCGAGPEAQGRRRPPYDGEDVGGLRRRSHRRTAPGARAAVAGPPPEPPEAIHGHVGGWVSTAYHCHFSWSSGLRVGSVFTKFNGNQSLLLKNYYKWRAECPEISADLRPRSILGLLKAGYLGVLRARDPTGSKVLIYRIAQWDPKVFTAYDVFRVSLITSELIVEEVETQRNGIKAVFDLEGWQFSHAFQITPSVAKKIAAVLTDSFPLKVRGIHLINEPIIFHAVFSMIKPFLTEKIKERIHMHGNNYKQSLLQHFPDILPLEYGGTEFSMEDICQEWTNFIMKSENYLSSISQINQ</sequence>
<dbReference type="SMART" id="SM00516">
    <property type="entry name" value="SEC14"/>
    <property type="match status" value="1"/>
</dbReference>
<dbReference type="SUPFAM" id="SSF52087">
    <property type="entry name" value="CRAL/TRIO domain"/>
    <property type="match status" value="1"/>
</dbReference>
<evidence type="ECO:0000313" key="4">
    <source>
        <dbReference type="Proteomes" id="UP000823872"/>
    </source>
</evidence>
<dbReference type="Ensembl" id="ENSFCTT00005014697.1">
    <property type="protein sequence ID" value="ENSFCTP00005009852.1"/>
    <property type="gene ID" value="ENSFCTG00005005316.1"/>
</dbReference>
<dbReference type="PRINTS" id="PR00180">
    <property type="entry name" value="CRETINALDHBP"/>
</dbReference>
<dbReference type="GeneTree" id="ENSGT00940000159203"/>
<organism evidence="3 4">
    <name type="scientific">Felis catus</name>
    <name type="common">Cat</name>
    <name type="synonym">Felis silvestris catus</name>
    <dbReference type="NCBI Taxonomy" id="9685"/>
    <lineage>
        <taxon>Eukaryota</taxon>
        <taxon>Metazoa</taxon>
        <taxon>Chordata</taxon>
        <taxon>Craniata</taxon>
        <taxon>Vertebrata</taxon>
        <taxon>Euteleostomi</taxon>
        <taxon>Mammalia</taxon>
        <taxon>Eutheria</taxon>
        <taxon>Laurasiatheria</taxon>
        <taxon>Carnivora</taxon>
        <taxon>Feliformia</taxon>
        <taxon>Felidae</taxon>
        <taxon>Felinae</taxon>
        <taxon>Felis</taxon>
    </lineage>
</organism>
<dbReference type="Gene3D" id="3.40.525.10">
    <property type="entry name" value="CRAL-TRIO lipid binding domain"/>
    <property type="match status" value="1"/>
</dbReference>
<dbReference type="PANTHER" id="PTHR10174:SF225">
    <property type="entry name" value="ALPHA-TOCOPHEROL TRANSFER PROTEIN"/>
    <property type="match status" value="1"/>
</dbReference>
<feature type="region of interest" description="Disordered" evidence="1">
    <location>
        <begin position="1"/>
        <end position="23"/>
    </location>
</feature>
<evidence type="ECO:0000259" key="2">
    <source>
        <dbReference type="PROSITE" id="PS50191"/>
    </source>
</evidence>
<keyword evidence="4" id="KW-1185">Reference proteome</keyword>
<dbReference type="InterPro" id="IPR036865">
    <property type="entry name" value="CRAL-TRIO_dom_sf"/>
</dbReference>
<dbReference type="Gene3D" id="1.20.5.1200">
    <property type="entry name" value="Alpha-tocopherol transfer"/>
    <property type="match status" value="1"/>
</dbReference>
<accession>A0ABI7WHS0</accession>
<reference evidence="3" key="2">
    <citation type="submission" date="2025-08" db="UniProtKB">
        <authorList>
            <consortium name="Ensembl"/>
        </authorList>
    </citation>
    <scope>IDENTIFICATION</scope>
    <source>
        <strain evidence="3">breed Abyssinian</strain>
    </source>
</reference>
<reference evidence="3" key="3">
    <citation type="submission" date="2025-09" db="UniProtKB">
        <authorList>
            <consortium name="Ensembl"/>
        </authorList>
    </citation>
    <scope>IDENTIFICATION</scope>
    <source>
        <strain evidence="3">breed Abyssinian</strain>
    </source>
</reference>
<gene>
    <name evidence="3" type="primary">TTPA</name>
</gene>
<dbReference type="InterPro" id="IPR001251">
    <property type="entry name" value="CRAL-TRIO_dom"/>
</dbReference>
<reference evidence="3 4" key="1">
    <citation type="submission" date="2021-02" db="EMBL/GenBank/DDBJ databases">
        <title>Safari Cat Assemblies.</title>
        <authorList>
            <person name="Bredemeyer K.R."/>
            <person name="Murphy W.J."/>
        </authorList>
    </citation>
    <scope>NUCLEOTIDE SEQUENCE [LARGE SCALE GENOMIC DNA]</scope>
</reference>
<name>A0ABI7WHS0_FELCA</name>
<evidence type="ECO:0000256" key="1">
    <source>
        <dbReference type="SAM" id="MobiDB-lite"/>
    </source>
</evidence>
<dbReference type="Pfam" id="PF00650">
    <property type="entry name" value="CRAL_TRIO"/>
    <property type="match status" value="1"/>
</dbReference>
<dbReference type="PROSITE" id="PS50191">
    <property type="entry name" value="CRAL_TRIO"/>
    <property type="match status" value="1"/>
</dbReference>
<proteinExistence type="predicted"/>
<protein>
    <submittedName>
        <fullName evidence="3">Alpha tocopherol transfer protein</fullName>
    </submittedName>
</protein>
<dbReference type="PANTHER" id="PTHR10174">
    <property type="entry name" value="ALPHA-TOCOPHEROL TRANSFER PROTEIN-RELATED"/>
    <property type="match status" value="1"/>
</dbReference>
<feature type="domain" description="CRAL-TRIO" evidence="2">
    <location>
        <begin position="166"/>
        <end position="331"/>
    </location>
</feature>
<dbReference type="Proteomes" id="UP000823872">
    <property type="component" value="Chromosome F2"/>
</dbReference>